<protein>
    <recommendedName>
        <fullName evidence="3 10">Adenosine kinase</fullName>
        <shortName evidence="10">AK</shortName>
        <ecNumber evidence="3 10">2.7.1.20</ecNumber>
    </recommendedName>
    <alternativeName>
        <fullName evidence="10">Adenosine 5'-phosphotransferase</fullName>
    </alternativeName>
</protein>
<dbReference type="GO" id="GO:0005634">
    <property type="term" value="C:nucleus"/>
    <property type="evidence" value="ECO:0007669"/>
    <property type="project" value="UniProtKB-SubCell"/>
</dbReference>
<evidence type="ECO:0000256" key="4">
    <source>
        <dbReference type="ARBA" id="ARBA00022679"/>
    </source>
</evidence>
<keyword evidence="10" id="KW-0460">Magnesium</keyword>
<keyword evidence="4 10" id="KW-0808">Transferase</keyword>
<keyword evidence="5 10" id="KW-0660">Purine salvage</keyword>
<dbReference type="Gene3D" id="3.40.1190.20">
    <property type="match status" value="1"/>
</dbReference>
<keyword evidence="7 10" id="KW-0418">Kinase</keyword>
<organism evidence="12 13">
    <name type="scientific">Patella caerulea</name>
    <name type="common">Rayed Mediterranean limpet</name>
    <dbReference type="NCBI Taxonomy" id="87958"/>
    <lineage>
        <taxon>Eukaryota</taxon>
        <taxon>Metazoa</taxon>
        <taxon>Spiralia</taxon>
        <taxon>Lophotrochozoa</taxon>
        <taxon>Mollusca</taxon>
        <taxon>Gastropoda</taxon>
        <taxon>Patellogastropoda</taxon>
        <taxon>Patelloidea</taxon>
        <taxon>Patellidae</taxon>
        <taxon>Patella</taxon>
    </lineage>
</organism>
<keyword evidence="10" id="KW-0539">Nucleus</keyword>
<keyword evidence="6 10" id="KW-0547">Nucleotide-binding</keyword>
<evidence type="ECO:0000256" key="7">
    <source>
        <dbReference type="ARBA" id="ARBA00022777"/>
    </source>
</evidence>
<evidence type="ECO:0000256" key="1">
    <source>
        <dbReference type="ARBA" id="ARBA00004801"/>
    </source>
</evidence>
<comment type="caution">
    <text evidence="12">The sequence shown here is derived from an EMBL/GenBank/DDBJ whole genome shotgun (WGS) entry which is preliminary data.</text>
</comment>
<sequence length="344" mass="37472">MSRTGLLLGYGNPLLDISVNGNQEFLDKYDLKANNAILAEDKHVPLYDEMVKTFKDSVEYVPGGATLNALRVAQWLLGNKEATTFFGCIGKDDKFGSILIDKSKEAGVNVQFQYTEKEATGTCAVICTGNDRSLVANLAAANCFTESHLDNADNWSLVEKAQYYYCAGFPLTVCPAAMLRIAKHANEKNKTFCMNLSAPFLCSFFKQPMLEILPYVDILFGNETEAEEFAKANDLGTTNIKEIALKIAAMEKTNKSRSRMVVFTQGDLAAIVAQDGKITEYPATSVNSTDVVDTNGAGDAFVGGFLAQLVQGKPISESMRCGHWAGNLIIQRPGCTFPENPSFA</sequence>
<comment type="catalytic activity">
    <reaction evidence="10">
        <text>adenosine + ATP = AMP + ADP + H(+)</text>
        <dbReference type="Rhea" id="RHEA:20824"/>
        <dbReference type="ChEBI" id="CHEBI:15378"/>
        <dbReference type="ChEBI" id="CHEBI:16335"/>
        <dbReference type="ChEBI" id="CHEBI:30616"/>
        <dbReference type="ChEBI" id="CHEBI:456215"/>
        <dbReference type="ChEBI" id="CHEBI:456216"/>
        <dbReference type="EC" id="2.7.1.20"/>
    </reaction>
</comment>
<evidence type="ECO:0000313" key="13">
    <source>
        <dbReference type="Proteomes" id="UP001347796"/>
    </source>
</evidence>
<evidence type="ECO:0000256" key="5">
    <source>
        <dbReference type="ARBA" id="ARBA00022726"/>
    </source>
</evidence>
<dbReference type="Gene3D" id="3.30.1110.10">
    <property type="match status" value="1"/>
</dbReference>
<name>A0AAN8P4Y2_PATCE</name>
<evidence type="ECO:0000256" key="3">
    <source>
        <dbReference type="ARBA" id="ARBA00012119"/>
    </source>
</evidence>
<dbReference type="GO" id="GO:0006144">
    <property type="term" value="P:purine nucleobase metabolic process"/>
    <property type="evidence" value="ECO:0007669"/>
    <property type="project" value="TreeGrafter"/>
</dbReference>
<evidence type="ECO:0000259" key="11">
    <source>
        <dbReference type="Pfam" id="PF00294"/>
    </source>
</evidence>
<dbReference type="GO" id="GO:0005524">
    <property type="term" value="F:ATP binding"/>
    <property type="evidence" value="ECO:0007669"/>
    <property type="project" value="UniProtKB-UniRule"/>
</dbReference>
<dbReference type="Proteomes" id="UP001347796">
    <property type="component" value="Unassembled WGS sequence"/>
</dbReference>
<evidence type="ECO:0000313" key="12">
    <source>
        <dbReference type="EMBL" id="KAK6170622.1"/>
    </source>
</evidence>
<dbReference type="InterPro" id="IPR029056">
    <property type="entry name" value="Ribokinase-like"/>
</dbReference>
<dbReference type="GO" id="GO:0006166">
    <property type="term" value="P:purine ribonucleoside salvage"/>
    <property type="evidence" value="ECO:0007669"/>
    <property type="project" value="UniProtKB-KW"/>
</dbReference>
<dbReference type="PROSITE" id="PS00584">
    <property type="entry name" value="PFKB_KINASES_2"/>
    <property type="match status" value="1"/>
</dbReference>
<evidence type="ECO:0000256" key="9">
    <source>
        <dbReference type="PIRSR" id="PIRSR601805-1"/>
    </source>
</evidence>
<evidence type="ECO:0000256" key="10">
    <source>
        <dbReference type="RuleBase" id="RU368116"/>
    </source>
</evidence>
<dbReference type="InterPro" id="IPR002173">
    <property type="entry name" value="Carboh/pur_kinase_PfkB_CS"/>
</dbReference>
<proteinExistence type="inferred from homology"/>
<dbReference type="InterPro" id="IPR001805">
    <property type="entry name" value="Adenokinase"/>
</dbReference>
<gene>
    <name evidence="12" type="ORF">SNE40_018973</name>
</gene>
<feature type="domain" description="Carbohydrate kinase PfkB" evidence="11">
    <location>
        <begin position="25"/>
        <end position="338"/>
    </location>
</feature>
<dbReference type="PANTHER" id="PTHR45769">
    <property type="entry name" value="ADENOSINE KINASE"/>
    <property type="match status" value="1"/>
</dbReference>
<comment type="cofactor">
    <cofactor evidence="10">
        <name>Mg(2+)</name>
        <dbReference type="ChEBI" id="CHEBI:18420"/>
    </cofactor>
    <text evidence="10">Binds 3 Mg(2+) ions per subunit.</text>
</comment>
<dbReference type="GO" id="GO:0044209">
    <property type="term" value="P:AMP salvage"/>
    <property type="evidence" value="ECO:0007669"/>
    <property type="project" value="UniProtKB-UniRule"/>
</dbReference>
<dbReference type="AlphaFoldDB" id="A0AAN8P4Y2"/>
<dbReference type="GO" id="GO:0005829">
    <property type="term" value="C:cytosol"/>
    <property type="evidence" value="ECO:0007669"/>
    <property type="project" value="TreeGrafter"/>
</dbReference>
<dbReference type="SUPFAM" id="SSF53613">
    <property type="entry name" value="Ribokinase-like"/>
    <property type="match status" value="1"/>
</dbReference>
<comment type="subcellular location">
    <subcellularLocation>
        <location evidence="10">Nucleus</location>
    </subcellularLocation>
</comment>
<keyword evidence="8 10" id="KW-0067">ATP-binding</keyword>
<dbReference type="PRINTS" id="PR00989">
    <property type="entry name" value="ADENOKINASE"/>
</dbReference>
<dbReference type="PANTHER" id="PTHR45769:SF3">
    <property type="entry name" value="ADENOSINE KINASE"/>
    <property type="match status" value="1"/>
</dbReference>
<dbReference type="EMBL" id="JAZGQO010000014">
    <property type="protein sequence ID" value="KAK6170622.1"/>
    <property type="molecule type" value="Genomic_DNA"/>
</dbReference>
<dbReference type="FunFam" id="3.40.1190.20:FF:000006">
    <property type="entry name" value="Adenosine kinase 2"/>
    <property type="match status" value="1"/>
</dbReference>
<dbReference type="GO" id="GO:0004001">
    <property type="term" value="F:adenosine kinase activity"/>
    <property type="evidence" value="ECO:0007669"/>
    <property type="project" value="UniProtKB-UniRule"/>
</dbReference>
<feature type="active site" description="Proton acceptor" evidence="9">
    <location>
        <position position="299"/>
    </location>
</feature>
<evidence type="ECO:0000256" key="2">
    <source>
        <dbReference type="ARBA" id="ARBA00010688"/>
    </source>
</evidence>
<dbReference type="InterPro" id="IPR011611">
    <property type="entry name" value="PfkB_dom"/>
</dbReference>
<comment type="pathway">
    <text evidence="1 10">Purine metabolism; AMP biosynthesis via salvage pathway; AMP from adenosine: step 1/1.</text>
</comment>
<dbReference type="Pfam" id="PF00294">
    <property type="entry name" value="PfkB"/>
    <property type="match status" value="1"/>
</dbReference>
<dbReference type="CDD" id="cd01168">
    <property type="entry name" value="adenosine_kinase"/>
    <property type="match status" value="1"/>
</dbReference>
<dbReference type="EC" id="2.7.1.20" evidence="3 10"/>
<keyword evidence="13" id="KW-1185">Reference proteome</keyword>
<accession>A0AAN8P4Y2</accession>
<comment type="subunit">
    <text evidence="10">Monomer.</text>
</comment>
<reference evidence="12 13" key="1">
    <citation type="submission" date="2024-01" db="EMBL/GenBank/DDBJ databases">
        <title>The genome of the rayed Mediterranean limpet Patella caerulea (Linnaeus, 1758).</title>
        <authorList>
            <person name="Anh-Thu Weber A."/>
            <person name="Halstead-Nussloch G."/>
        </authorList>
    </citation>
    <scope>NUCLEOTIDE SEQUENCE [LARGE SCALE GENOMIC DNA]</scope>
    <source>
        <strain evidence="12">AATW-2023a</strain>
        <tissue evidence="12">Whole specimen</tissue>
    </source>
</reference>
<evidence type="ECO:0000256" key="6">
    <source>
        <dbReference type="ARBA" id="ARBA00022741"/>
    </source>
</evidence>
<evidence type="ECO:0000256" key="8">
    <source>
        <dbReference type="ARBA" id="ARBA00022840"/>
    </source>
</evidence>
<comment type="function">
    <text evidence="10">ATP dependent phosphorylation of adenosine and other related nucleoside analogs to monophosphate derivatives.</text>
</comment>
<comment type="similarity">
    <text evidence="2 10">Belongs to the carbohydrate kinase PfkB family.</text>
</comment>